<dbReference type="NCBIfam" id="TIGR00497">
    <property type="entry name" value="hsdM"/>
    <property type="match status" value="1"/>
</dbReference>
<keyword evidence="8" id="KW-0175">Coiled coil</keyword>
<dbReference type="Pfam" id="PF02384">
    <property type="entry name" value="N6_Mtase"/>
    <property type="match status" value="1"/>
</dbReference>
<name>Q6WN40_KLEPN</name>
<evidence type="ECO:0000256" key="5">
    <source>
        <dbReference type="ARBA" id="ARBA00022691"/>
    </source>
</evidence>
<comment type="catalytic activity">
    <reaction evidence="7">
        <text>a 2'-deoxyadenosine in DNA + S-adenosyl-L-methionine = an N(6)-methyl-2'-deoxyadenosine in DNA + S-adenosyl-L-homocysteine + H(+)</text>
        <dbReference type="Rhea" id="RHEA:15197"/>
        <dbReference type="Rhea" id="RHEA-COMP:12418"/>
        <dbReference type="Rhea" id="RHEA-COMP:12419"/>
        <dbReference type="ChEBI" id="CHEBI:15378"/>
        <dbReference type="ChEBI" id="CHEBI:57856"/>
        <dbReference type="ChEBI" id="CHEBI:59789"/>
        <dbReference type="ChEBI" id="CHEBI:90615"/>
        <dbReference type="ChEBI" id="CHEBI:90616"/>
        <dbReference type="EC" id="2.1.1.72"/>
    </reaction>
</comment>
<dbReference type="InterPro" id="IPR003356">
    <property type="entry name" value="DNA_methylase_A-5"/>
</dbReference>
<dbReference type="InterPro" id="IPR002052">
    <property type="entry name" value="DNA_methylase_N6_adenine_CS"/>
</dbReference>
<sequence length="877" mass="97550">MFLATNALGIYIATNMVRSPTNLINSLVNSYGAETIWTIVSSPLCRVTCIVFTGHHMAIKKNELYSCLWASCDELRGGMDASQYKDYVLTLLFMKYVSDKAKGNPYAMIEVPEGASFDDMVALKGNKEIGEKINKTIRLLAEANDLKGVIDIADFNDEDKLGKGKEMIDRLSKLVAIFEGLDLSANRVDGDDLLGDAYEYLMRHFATESGKSKGQFYTPAEVSRILAKVIGISKETPQDATVYDPTCGSGSLLLKASDEAGPKGLTIYGQEMDYATSALARMNMILHDNATAKIWKGNTLADPHWKDGNDNLKTFDFAVANPPFSNKNWTSGLDAANDTFDRFVWGTPPEKNGDYAFLLHIIKSLKSTGKGAVILPHGVLFRGNAEARIRENLLKQGYIKGIIGLPANLFYGTGIPACIIVIDKEDAQLRAFNANGESQQGIFMIDASKGFIKDGNKNRLRAQDIHKIVDAFNREQEIPRFSRMVPLSEIAANDFNLNIPRYIDSSDPEDLHDLSGHLAGGIPDHDIDALSAYWNIFPTLRQDLFEPARPGYSNARVEAGKVKSTILAHPEFASFRDGALIPFENWYAECRLDEIARGDSPKQLIEEIGESLLAAYASEATVDVPLLENYAIYQLLMDYWMDVMQDDVYVLSQDGWQAGKVLRELVVEKGEKLKETPDLVMGKKKYKAELLPPALLVTRYFATEKLELDQLQVAYDEAAQALESFLEENSGEDGLLADAMNDKEKVTAASIKARFKVATDKEEKAVLKTAQALFDAETKAKKAHKEAQEKLDLAVFAHYPKLTDNEIKILLVQDKWKASLADALEAEIERVIQRLANRVKELEERYSVTLSELIQNVEQLESKVATHLEGMGLEWPQ</sequence>
<keyword evidence="3" id="KW-0489">Methyltransferase</keyword>
<feature type="coiled-coil region" evidence="8">
    <location>
        <begin position="821"/>
        <end position="870"/>
    </location>
</feature>
<dbReference type="EC" id="2.1.1.72" evidence="2"/>
<dbReference type="PROSITE" id="PS00092">
    <property type="entry name" value="N6_MTASE"/>
    <property type="match status" value="1"/>
</dbReference>
<dbReference type="GO" id="GO:0032259">
    <property type="term" value="P:methylation"/>
    <property type="evidence" value="ECO:0007669"/>
    <property type="project" value="UniProtKB-KW"/>
</dbReference>
<evidence type="ECO:0000313" key="11">
    <source>
        <dbReference type="EMBL" id="AAQ84546.1"/>
    </source>
</evidence>
<dbReference type="GO" id="GO:0009007">
    <property type="term" value="F:site-specific DNA-methyltransferase (adenine-specific) activity"/>
    <property type="evidence" value="ECO:0007669"/>
    <property type="project" value="UniProtKB-EC"/>
</dbReference>
<dbReference type="PANTHER" id="PTHR42933">
    <property type="entry name" value="SLR6095 PROTEIN"/>
    <property type="match status" value="1"/>
</dbReference>
<evidence type="ECO:0000256" key="7">
    <source>
        <dbReference type="ARBA" id="ARBA00047942"/>
    </source>
</evidence>
<evidence type="ECO:0000256" key="2">
    <source>
        <dbReference type="ARBA" id="ARBA00011900"/>
    </source>
</evidence>
<organism evidence="11">
    <name type="scientific">Klebsiella pneumoniae</name>
    <dbReference type="NCBI Taxonomy" id="573"/>
    <lineage>
        <taxon>Bacteria</taxon>
        <taxon>Pseudomonadati</taxon>
        <taxon>Pseudomonadota</taxon>
        <taxon>Gammaproteobacteria</taxon>
        <taxon>Enterobacterales</taxon>
        <taxon>Enterobacteriaceae</taxon>
        <taxon>Klebsiella/Raoultella group</taxon>
        <taxon>Klebsiella</taxon>
        <taxon>Klebsiella pneumoniae complex</taxon>
    </lineage>
</organism>
<proteinExistence type="inferred from homology"/>
<evidence type="ECO:0000256" key="6">
    <source>
        <dbReference type="ARBA" id="ARBA00022747"/>
    </source>
</evidence>
<dbReference type="Gene3D" id="1.20.1260.30">
    <property type="match status" value="2"/>
</dbReference>
<dbReference type="Gene3D" id="3.40.50.150">
    <property type="entry name" value="Vaccinia Virus protein VP39"/>
    <property type="match status" value="1"/>
</dbReference>
<dbReference type="EMBL" id="AY279080">
    <property type="protein sequence ID" value="AAQ84546.1"/>
    <property type="molecule type" value="Genomic_DNA"/>
</dbReference>
<dbReference type="GO" id="GO:0008170">
    <property type="term" value="F:N-methyltransferase activity"/>
    <property type="evidence" value="ECO:0007669"/>
    <property type="project" value="InterPro"/>
</dbReference>
<dbReference type="PANTHER" id="PTHR42933:SF3">
    <property type="entry name" value="TYPE I RESTRICTION ENZYME MJAVIII METHYLASE SUBUNIT"/>
    <property type="match status" value="1"/>
</dbReference>
<dbReference type="AlphaFoldDB" id="Q6WN40"/>
<dbReference type="PRINTS" id="PR00507">
    <property type="entry name" value="N12N6MTFRASE"/>
</dbReference>
<dbReference type="SUPFAM" id="SSF53335">
    <property type="entry name" value="S-adenosyl-L-methionine-dependent methyltransferases"/>
    <property type="match status" value="1"/>
</dbReference>
<gene>
    <name evidence="11" type="primary">hsdM</name>
</gene>
<dbReference type="InterPro" id="IPR051537">
    <property type="entry name" value="DNA_Adenine_Mtase"/>
</dbReference>
<dbReference type="InterPro" id="IPR029063">
    <property type="entry name" value="SAM-dependent_MTases_sf"/>
</dbReference>
<dbReference type="GO" id="GO:0009307">
    <property type="term" value="P:DNA restriction-modification system"/>
    <property type="evidence" value="ECO:0007669"/>
    <property type="project" value="UniProtKB-KW"/>
</dbReference>
<dbReference type="InterPro" id="IPR022749">
    <property type="entry name" value="D12N6_MeTrfase_N"/>
</dbReference>
<feature type="domain" description="N6 adenine-specific DNA methyltransferase N-terminal" evidence="10">
    <location>
        <begin position="67"/>
        <end position="178"/>
    </location>
</feature>
<comment type="similarity">
    <text evidence="1">Belongs to the N(4)/N(6)-methyltransferase family.</text>
</comment>
<keyword evidence="4" id="KW-0808">Transferase</keyword>
<protein>
    <recommendedName>
        <fullName evidence="2">site-specific DNA-methyltransferase (adenine-specific)</fullName>
        <ecNumber evidence="2">2.1.1.72</ecNumber>
    </recommendedName>
</protein>
<dbReference type="InterPro" id="IPR004546">
    <property type="entry name" value="Restrct_endonuc_T1M"/>
</dbReference>
<dbReference type="Pfam" id="PF12161">
    <property type="entry name" value="HsdM_N"/>
    <property type="match status" value="1"/>
</dbReference>
<reference evidence="11" key="1">
    <citation type="journal article" date="2004" name="Nucleic Acids Res.">
        <title>KpnBI is the prototype of a new family (IE) of bacterial type I restriction-modification system.</title>
        <authorList>
            <person name="Chin V."/>
            <person name="Valinluck V."/>
            <person name="Magaki S."/>
            <person name="Ryu J."/>
        </authorList>
    </citation>
    <scope>NUCLEOTIDE SEQUENCE</scope>
</reference>
<accession>Q6WN40</accession>
<feature type="domain" description="DNA methylase adenine-specific" evidence="9">
    <location>
        <begin position="191"/>
        <end position="509"/>
    </location>
</feature>
<dbReference type="REBASE" id="6017">
    <property type="entry name" value="M.KpnBI"/>
</dbReference>
<evidence type="ECO:0000256" key="4">
    <source>
        <dbReference type="ARBA" id="ARBA00022679"/>
    </source>
</evidence>
<evidence type="ECO:0000256" key="3">
    <source>
        <dbReference type="ARBA" id="ARBA00022603"/>
    </source>
</evidence>
<evidence type="ECO:0000259" key="9">
    <source>
        <dbReference type="Pfam" id="PF02384"/>
    </source>
</evidence>
<evidence type="ECO:0000256" key="1">
    <source>
        <dbReference type="ARBA" id="ARBA00006594"/>
    </source>
</evidence>
<keyword evidence="6" id="KW-0680">Restriction system</keyword>
<dbReference type="InterPro" id="IPR038333">
    <property type="entry name" value="T1MK-like_N_sf"/>
</dbReference>
<dbReference type="GO" id="GO:0003677">
    <property type="term" value="F:DNA binding"/>
    <property type="evidence" value="ECO:0007669"/>
    <property type="project" value="InterPro"/>
</dbReference>
<evidence type="ECO:0000256" key="8">
    <source>
        <dbReference type="SAM" id="Coils"/>
    </source>
</evidence>
<keyword evidence="5" id="KW-0949">S-adenosyl-L-methionine</keyword>
<evidence type="ECO:0000259" key="10">
    <source>
        <dbReference type="Pfam" id="PF12161"/>
    </source>
</evidence>